<dbReference type="Pfam" id="PF11955">
    <property type="entry name" value="PORR"/>
    <property type="match status" value="1"/>
</dbReference>
<evidence type="ECO:0000313" key="2">
    <source>
        <dbReference type="EnsemblPlants" id="OB11G16930.1"/>
    </source>
</evidence>
<dbReference type="InterPro" id="IPR021099">
    <property type="entry name" value="PORR_domain"/>
</dbReference>
<accession>J3N7A7</accession>
<dbReference type="EnsemblPlants" id="OB11G16930.1">
    <property type="protein sequence ID" value="OB11G16930.1"/>
    <property type="gene ID" value="OB11G16930"/>
</dbReference>
<keyword evidence="3" id="KW-1185">Reference proteome</keyword>
<evidence type="ECO:0000313" key="3">
    <source>
        <dbReference type="Proteomes" id="UP000006038"/>
    </source>
</evidence>
<dbReference type="Pfam" id="PF03492">
    <property type="entry name" value="Methyltransf_7"/>
    <property type="match status" value="1"/>
</dbReference>
<dbReference type="HOGENOM" id="CLU_809798_0_0_1"/>
<name>J3N7A7_ORYBR</name>
<dbReference type="InterPro" id="IPR045040">
    <property type="entry name" value="PORR_fam"/>
</dbReference>
<dbReference type="GO" id="GO:0003723">
    <property type="term" value="F:RNA binding"/>
    <property type="evidence" value="ECO:0007669"/>
    <property type="project" value="InterPro"/>
</dbReference>
<dbReference type="Gene3D" id="3.40.50.150">
    <property type="entry name" value="Vaccinia Virus protein VP39"/>
    <property type="match status" value="1"/>
</dbReference>
<dbReference type="InterPro" id="IPR005299">
    <property type="entry name" value="MeTrfase_7"/>
</dbReference>
<sequence length="343" mass="37781">MGRVEKEKLDSFNIPMYWPSTEELKQLVQQNGLLHITDIHLFEMDGSPTDESPESAGAAVAAAQAAGESMSAALRAGTGPLIKCHFVRLEFRIVQNALLSTYCHVGPSRNPGATCRPPKSTVTAIRRGDGKGGRGRLVVLAVRDEGDDDDDHRSFRPLRLLRLYRSAFGLSPHPVAVSQTPWLTSLHTAEAQVLDSTRPDAADRLLRLLMLTPARALPLHLVARLRLDLGLAPDFPRSLLPNYPDYYFALSRDGALLDLVCYRKDLAVSAMQSYAQRTGGYKVGDAVPFPLSFPRGFELDKKLPHHKGSVVKHCFWQTAGARLRKKTHLVKQTLKQGASHGVP</sequence>
<dbReference type="PANTHER" id="PTHR31476">
    <property type="entry name" value="PROTEIN WHAT'S THIS FACTOR 1 HOMOLOG, CHLOROPLASTIC"/>
    <property type="match status" value="1"/>
</dbReference>
<dbReference type="STRING" id="4533.J3N7A7"/>
<feature type="domain" description="PORR" evidence="1">
    <location>
        <begin position="155"/>
        <end position="303"/>
    </location>
</feature>
<reference evidence="2" key="2">
    <citation type="submission" date="2013-04" db="UniProtKB">
        <authorList>
            <consortium name="EnsemblPlants"/>
        </authorList>
    </citation>
    <scope>IDENTIFICATION</scope>
</reference>
<evidence type="ECO:0000259" key="1">
    <source>
        <dbReference type="Pfam" id="PF11955"/>
    </source>
</evidence>
<dbReference type="Proteomes" id="UP000006038">
    <property type="component" value="Chromosome 11"/>
</dbReference>
<dbReference type="Gramene" id="OB11G16930.1">
    <property type="protein sequence ID" value="OB11G16930.1"/>
    <property type="gene ID" value="OB11G16930"/>
</dbReference>
<dbReference type="InterPro" id="IPR029063">
    <property type="entry name" value="SAM-dependent_MTases_sf"/>
</dbReference>
<proteinExistence type="predicted"/>
<dbReference type="eggNOG" id="ENOG502QRWU">
    <property type="taxonomic scope" value="Eukaryota"/>
</dbReference>
<reference evidence="2" key="1">
    <citation type="journal article" date="2013" name="Nat. Commun.">
        <title>Whole-genome sequencing of Oryza brachyantha reveals mechanisms underlying Oryza genome evolution.</title>
        <authorList>
            <person name="Chen J."/>
            <person name="Huang Q."/>
            <person name="Gao D."/>
            <person name="Wang J."/>
            <person name="Lang Y."/>
            <person name="Liu T."/>
            <person name="Li B."/>
            <person name="Bai Z."/>
            <person name="Luis Goicoechea J."/>
            <person name="Liang C."/>
            <person name="Chen C."/>
            <person name="Zhang W."/>
            <person name="Sun S."/>
            <person name="Liao Y."/>
            <person name="Zhang X."/>
            <person name="Yang L."/>
            <person name="Song C."/>
            <person name="Wang M."/>
            <person name="Shi J."/>
            <person name="Liu G."/>
            <person name="Liu J."/>
            <person name="Zhou H."/>
            <person name="Zhou W."/>
            <person name="Yu Q."/>
            <person name="An N."/>
            <person name="Chen Y."/>
            <person name="Cai Q."/>
            <person name="Wang B."/>
            <person name="Liu B."/>
            <person name="Min J."/>
            <person name="Huang Y."/>
            <person name="Wu H."/>
            <person name="Li Z."/>
            <person name="Zhang Y."/>
            <person name="Yin Y."/>
            <person name="Song W."/>
            <person name="Jiang J."/>
            <person name="Jackson S.A."/>
            <person name="Wing R.A."/>
            <person name="Wang J."/>
            <person name="Chen M."/>
        </authorList>
    </citation>
    <scope>NUCLEOTIDE SEQUENCE [LARGE SCALE GENOMIC DNA]</scope>
    <source>
        <strain evidence="2">cv. IRGC 101232</strain>
    </source>
</reference>
<dbReference type="SUPFAM" id="SSF53335">
    <property type="entry name" value="S-adenosyl-L-methionine-dependent methyltransferases"/>
    <property type="match status" value="1"/>
</dbReference>
<protein>
    <recommendedName>
        <fullName evidence="1">PORR domain-containing protein</fullName>
    </recommendedName>
</protein>
<dbReference type="PANTHER" id="PTHR31476:SF16">
    <property type="entry name" value="F14O23.23 PROTEIN"/>
    <property type="match status" value="1"/>
</dbReference>
<dbReference type="GO" id="GO:0008168">
    <property type="term" value="F:methyltransferase activity"/>
    <property type="evidence" value="ECO:0007669"/>
    <property type="project" value="InterPro"/>
</dbReference>
<organism evidence="2">
    <name type="scientific">Oryza brachyantha</name>
    <name type="common">malo sina</name>
    <dbReference type="NCBI Taxonomy" id="4533"/>
    <lineage>
        <taxon>Eukaryota</taxon>
        <taxon>Viridiplantae</taxon>
        <taxon>Streptophyta</taxon>
        <taxon>Embryophyta</taxon>
        <taxon>Tracheophyta</taxon>
        <taxon>Spermatophyta</taxon>
        <taxon>Magnoliopsida</taxon>
        <taxon>Liliopsida</taxon>
        <taxon>Poales</taxon>
        <taxon>Poaceae</taxon>
        <taxon>BOP clade</taxon>
        <taxon>Oryzoideae</taxon>
        <taxon>Oryzeae</taxon>
        <taxon>Oryzinae</taxon>
        <taxon>Oryza</taxon>
    </lineage>
</organism>
<dbReference type="AlphaFoldDB" id="J3N7A7"/>